<evidence type="ECO:0000313" key="1">
    <source>
        <dbReference type="EMBL" id="STF46273.1"/>
    </source>
</evidence>
<dbReference type="RefSeq" id="WP_000682099.1">
    <property type="nucleotide sequence ID" value="NZ_BFHN01000006.1"/>
</dbReference>
<reference evidence="2" key="2">
    <citation type="submission" date="2024-03" db="EMBL/GenBank/DDBJ databases">
        <title>Epithelial relay of microbial signals coordinates intestinal macrophage supported barrier repair.</title>
        <authorList>
            <person name="Tsai M.T."/>
        </authorList>
    </citation>
    <scope>NUCLEOTIDE SEQUENCE</scope>
    <source>
        <strain evidence="2">MS 21-1</strain>
    </source>
</reference>
<proteinExistence type="predicted"/>
<name>A0A376LQ01_ECOLX</name>
<evidence type="ECO:0000313" key="3">
    <source>
        <dbReference type="Proteomes" id="UP000254877"/>
    </source>
</evidence>
<dbReference type="EMBL" id="CP146670">
    <property type="protein sequence ID" value="WWX73795.1"/>
    <property type="molecule type" value="Genomic_DNA"/>
</dbReference>
<reference evidence="1 3" key="1">
    <citation type="submission" date="2018-06" db="EMBL/GenBank/DDBJ databases">
        <authorList>
            <consortium name="Pathogen Informatics"/>
            <person name="Doyle S."/>
        </authorList>
    </citation>
    <scope>NUCLEOTIDE SEQUENCE [LARGE SCALE GENOMIC DNA]</scope>
    <source>
        <strain evidence="1 3">NCTC7928</strain>
    </source>
</reference>
<evidence type="ECO:0000313" key="2">
    <source>
        <dbReference type="EMBL" id="WWX73795.1"/>
    </source>
</evidence>
<dbReference type="Proteomes" id="UP001383096">
    <property type="component" value="Chromosome"/>
</dbReference>
<dbReference type="Proteomes" id="UP000254877">
    <property type="component" value="Unassembled WGS sequence"/>
</dbReference>
<accession>A0A376LQ01</accession>
<organism evidence="1 3">
    <name type="scientific">Escherichia coli</name>
    <dbReference type="NCBI Taxonomy" id="562"/>
    <lineage>
        <taxon>Bacteria</taxon>
        <taxon>Pseudomonadati</taxon>
        <taxon>Pseudomonadota</taxon>
        <taxon>Gammaproteobacteria</taxon>
        <taxon>Enterobacterales</taxon>
        <taxon>Enterobacteriaceae</taxon>
        <taxon>Escherichia</taxon>
    </lineage>
</organism>
<dbReference type="EMBL" id="UGAB01000002">
    <property type="protein sequence ID" value="STF46273.1"/>
    <property type="molecule type" value="Genomic_DNA"/>
</dbReference>
<gene>
    <name evidence="1" type="ORF">NCTC7928_07075</name>
    <name evidence="2" type="ORF">V9Z47_12690</name>
</gene>
<sequence>MKHLYFEVLQTRDRNIFEEGKIYCGVQLHGAPGGDGAMAITGDDDKVYFAYVSHINNAAGLYIYRIVHDFREIAEFCAREGSKPE</sequence>
<dbReference type="AlphaFoldDB" id="A0A376LQ01"/>
<protein>
    <submittedName>
        <fullName evidence="1">Uncharacterized protein</fullName>
    </submittedName>
</protein>